<dbReference type="EMBL" id="LFRF01000003">
    <property type="protein sequence ID" value="KND93759.1"/>
    <property type="molecule type" value="Genomic_DNA"/>
</dbReference>
<feature type="compositionally biased region" description="Polar residues" evidence="1">
    <location>
        <begin position="466"/>
        <end position="482"/>
    </location>
</feature>
<feature type="compositionally biased region" description="Pro residues" evidence="1">
    <location>
        <begin position="1152"/>
        <end position="1167"/>
    </location>
</feature>
<dbReference type="Proteomes" id="UP000036947">
    <property type="component" value="Unassembled WGS sequence"/>
</dbReference>
<feature type="compositionally biased region" description="Low complexity" evidence="1">
    <location>
        <begin position="987"/>
        <end position="1041"/>
    </location>
</feature>
<gene>
    <name evidence="2" type="ORF">TOPH_01459</name>
</gene>
<feature type="compositionally biased region" description="Polar residues" evidence="1">
    <location>
        <begin position="438"/>
        <end position="448"/>
    </location>
</feature>
<proteinExistence type="predicted"/>
<feature type="compositionally biased region" description="Acidic residues" evidence="1">
    <location>
        <begin position="1335"/>
        <end position="1344"/>
    </location>
</feature>
<feature type="compositionally biased region" description="Pro residues" evidence="1">
    <location>
        <begin position="1042"/>
        <end position="1054"/>
    </location>
</feature>
<feature type="compositionally biased region" description="Polar residues" evidence="1">
    <location>
        <begin position="655"/>
        <end position="701"/>
    </location>
</feature>
<feature type="region of interest" description="Disordered" evidence="1">
    <location>
        <begin position="318"/>
        <end position="1344"/>
    </location>
</feature>
<feature type="compositionally biased region" description="Polar residues" evidence="1">
    <location>
        <begin position="533"/>
        <end position="562"/>
    </location>
</feature>
<reference evidence="2 3" key="1">
    <citation type="journal article" date="2015" name="BMC Genomics">
        <title>The genome of the truffle-parasite Tolypocladium ophioglossoides and the evolution of antifungal peptaibiotics.</title>
        <authorList>
            <person name="Quandt C.A."/>
            <person name="Bushley K.E."/>
            <person name="Spatafora J.W."/>
        </authorList>
    </citation>
    <scope>NUCLEOTIDE SEQUENCE [LARGE SCALE GENOMIC DNA]</scope>
    <source>
        <strain evidence="2 3">CBS 100239</strain>
    </source>
</reference>
<feature type="compositionally biased region" description="Low complexity" evidence="1">
    <location>
        <begin position="59"/>
        <end position="70"/>
    </location>
</feature>
<dbReference type="OrthoDB" id="3439539at2759"/>
<feature type="compositionally biased region" description="Polar residues" evidence="1">
    <location>
        <begin position="937"/>
        <end position="946"/>
    </location>
</feature>
<evidence type="ECO:0008006" key="4">
    <source>
        <dbReference type="Google" id="ProtNLM"/>
    </source>
</evidence>
<feature type="compositionally biased region" description="Low complexity" evidence="1">
    <location>
        <begin position="1179"/>
        <end position="1214"/>
    </location>
</feature>
<feature type="compositionally biased region" description="Polar residues" evidence="1">
    <location>
        <begin position="506"/>
        <end position="516"/>
    </location>
</feature>
<feature type="compositionally biased region" description="Polar residues" evidence="1">
    <location>
        <begin position="364"/>
        <end position="378"/>
    </location>
</feature>
<feature type="compositionally biased region" description="Polar residues" evidence="1">
    <location>
        <begin position="830"/>
        <end position="852"/>
    </location>
</feature>
<feature type="compositionally biased region" description="Polar residues" evidence="1">
    <location>
        <begin position="606"/>
        <end position="627"/>
    </location>
</feature>
<feature type="region of interest" description="Disordered" evidence="1">
    <location>
        <begin position="32"/>
        <end position="90"/>
    </location>
</feature>
<evidence type="ECO:0000313" key="2">
    <source>
        <dbReference type="EMBL" id="KND93759.1"/>
    </source>
</evidence>
<feature type="compositionally biased region" description="Low complexity" evidence="1">
    <location>
        <begin position="1253"/>
        <end position="1269"/>
    </location>
</feature>
<accession>A0A0L0NI81</accession>
<sequence>MSGLPLGWESDYDGQRWFYTYKPSGHIQYHFPSEGDEFPDFIDSSTPAPDLAPEERLESQQQVRRQTSTTGAGAPAVRNGASKPNKPLMSATAQPVSFVWEADEEADEDEGEQVFQPESFMFLGPGTYADVSPLNEEEEEAAKRVVAGGIGERFEGGGLGVGGKGVSPVASGKTTPMVPKSEPSVSPGQGESAAATSAPAIESLPVMSEPVHPAPVSPPVTESQPTIHMIDGREMPHELPVEIQPPPPLPVFDPVGIVAEMPTEHTAVAHIELHPDPVEMGDNSILAPIETAAPHGQAPTQPPEEKPELFKIARKPTGDIGRQPAYQAYAPGQEDAAAATQPTDRRRSNAGSLQREVSLMLGSGTDSAASFDPSTVPSVLSPAQMPPKASMGGTVQQRTPRKGAPVHAIHSGPRQGTSEGKVSDQGLSHVPSVLQPAKNGQNRNSLQAPPQPAVTIKPQPAPVLENQASQRPQSQGVLSNVPSILKPVRGKGATSTPEQQAPRIPTSVTVPGQTDPNGDARGQGHISPKPTGHPTSMTPGPGQQPSRPGVQRVTTVPCTLPSQDPPAGAQAYMSYQGPSGGQAAPQGPWQIQQPSRPASAMPTIGRLQQSAPNQWPGYQQMHPSNAYGQPPPRAPLHGQVQQPQAGQPQRQFQQMHNVQSAQPGRSQSAMGNTSPRQLQQMQNVQPTQPGRSQSAIGNPSPQQYPPANHPHGVAGPQPQSVPVNRTPPLQGVRRASTFSPGDVSPIRSRPESQSSGHPLQTPSPMETFRRNSSNPSIAQSVNGTGYTPSPSNGTSGPAPHATTQGGVQGTPGPPVPTKVPLQHAAGSFFPVQNPSQSRSQPAGPPGQTQQSPPAWPLQHTSNEHPIGFQATMTSAARRPPAQSKPGPPPQNINAQQQSSEQSSEPPQPPPQGPATPTPAHLLGRIEEHDESEAVSEPNATSQGTRPSSIASSLQHSHSRRQSVQQPPAQGSAGPQPLATGAVPQGLGVPPQQGTNQQTQPQPAPGQALPQGQHPGQPLVGQPPQGQMPQGKMPQGQMQSQGPMPPGGFAPPGQPPFQQQAPWNVPMHPGAPPQDFRPGPAQPQGLSNPAGKEKEKKWAKWFKSPKSSQSPKPQQQSMQYTPGQMPAHGKPNQPPPQRTGGQYFQAPGWQPGQGPPPPGFQPGIPPQFAPGSQMGRRSMSDSASTSTVGSSVHSQQVMQQHQPGQAPGLGPQPIGNSQHSQPSPATPVVSNQPGPQGPGYHHAKSHSNACLPPQEQLRQLPTQGQQQPHPSQGPKPSPGQNLMPAPLFANPNTAAPNNNARPVTGNTNVHAWPQGQSPRGDRWAKNAAADYSGGDWGDEEGWQRR</sequence>
<feature type="region of interest" description="Disordered" evidence="1">
    <location>
        <begin position="159"/>
        <end position="197"/>
    </location>
</feature>
<feature type="compositionally biased region" description="Low complexity" evidence="1">
    <location>
        <begin position="639"/>
        <end position="654"/>
    </location>
</feature>
<keyword evidence="3" id="KW-1185">Reference proteome</keyword>
<comment type="caution">
    <text evidence="2">The sequence shown here is derived from an EMBL/GenBank/DDBJ whole genome shotgun (WGS) entry which is preliminary data.</text>
</comment>
<feature type="compositionally biased region" description="Polar residues" evidence="1">
    <location>
        <begin position="1215"/>
        <end position="1233"/>
    </location>
</feature>
<feature type="compositionally biased region" description="Low complexity" evidence="1">
    <location>
        <begin position="1100"/>
        <end position="1116"/>
    </location>
</feature>
<feature type="compositionally biased region" description="Low complexity" evidence="1">
    <location>
        <begin position="947"/>
        <end position="976"/>
    </location>
</feature>
<evidence type="ECO:0000313" key="3">
    <source>
        <dbReference type="Proteomes" id="UP000036947"/>
    </source>
</evidence>
<feature type="compositionally biased region" description="Pro residues" evidence="1">
    <location>
        <begin position="905"/>
        <end position="916"/>
    </location>
</feature>
<protein>
    <recommendedName>
        <fullName evidence="4">WW domain-containing protein</fullName>
    </recommendedName>
</protein>
<feature type="compositionally biased region" description="Polar residues" evidence="1">
    <location>
        <begin position="1303"/>
        <end position="1316"/>
    </location>
</feature>
<evidence type="ECO:0000256" key="1">
    <source>
        <dbReference type="SAM" id="MobiDB-lite"/>
    </source>
</evidence>
<organism evidence="2 3">
    <name type="scientific">Tolypocladium ophioglossoides (strain CBS 100239)</name>
    <name type="common">Snaketongue truffleclub</name>
    <name type="synonym">Elaphocordyceps ophioglossoides</name>
    <dbReference type="NCBI Taxonomy" id="1163406"/>
    <lineage>
        <taxon>Eukaryota</taxon>
        <taxon>Fungi</taxon>
        <taxon>Dikarya</taxon>
        <taxon>Ascomycota</taxon>
        <taxon>Pezizomycotina</taxon>
        <taxon>Sordariomycetes</taxon>
        <taxon>Hypocreomycetidae</taxon>
        <taxon>Hypocreales</taxon>
        <taxon>Ophiocordycipitaceae</taxon>
        <taxon>Tolypocladium</taxon>
    </lineage>
</organism>
<feature type="compositionally biased region" description="Polar residues" evidence="1">
    <location>
        <begin position="751"/>
        <end position="795"/>
    </location>
</feature>
<feature type="compositionally biased region" description="Low complexity" evidence="1">
    <location>
        <begin position="894"/>
        <end position="904"/>
    </location>
</feature>
<feature type="compositionally biased region" description="Low complexity" evidence="1">
    <location>
        <begin position="581"/>
        <end position="594"/>
    </location>
</feature>
<feature type="compositionally biased region" description="Low complexity" evidence="1">
    <location>
        <begin position="1277"/>
        <end position="1301"/>
    </location>
</feature>
<name>A0A0L0NI81_TOLOC</name>